<dbReference type="STRING" id="1219065.VPR01S_01_04540"/>
<protein>
    <recommendedName>
        <fullName evidence="3">DUF945 domain-containing protein</fullName>
    </recommendedName>
</protein>
<dbReference type="eggNOG" id="COG5339">
    <property type="taxonomic scope" value="Bacteria"/>
</dbReference>
<dbReference type="Pfam" id="PF06097">
    <property type="entry name" value="DUF945"/>
    <property type="match status" value="1"/>
</dbReference>
<dbReference type="Proteomes" id="UP000016570">
    <property type="component" value="Unassembled WGS sequence"/>
</dbReference>
<evidence type="ECO:0000313" key="2">
    <source>
        <dbReference type="Proteomes" id="UP000016570"/>
    </source>
</evidence>
<comment type="caution">
    <text evidence="1">The sequence shown here is derived from an EMBL/GenBank/DDBJ whole genome shotgun (WGS) entry which is preliminary data.</text>
</comment>
<dbReference type="RefSeq" id="WP_021703672.1">
    <property type="nucleotide sequence ID" value="NZ_BATJ01000001.1"/>
</dbReference>
<organism evidence="1 2">
    <name type="scientific">Vibrio proteolyticus NBRC 13287</name>
    <dbReference type="NCBI Taxonomy" id="1219065"/>
    <lineage>
        <taxon>Bacteria</taxon>
        <taxon>Pseudomonadati</taxon>
        <taxon>Pseudomonadota</taxon>
        <taxon>Gammaproteobacteria</taxon>
        <taxon>Vibrionales</taxon>
        <taxon>Vibrionaceae</taxon>
        <taxon>Vibrio</taxon>
    </lineage>
</organism>
<keyword evidence="2" id="KW-1185">Reference proteome</keyword>
<sequence>MNQLKKLGAIGGAISLALCWPLAVGQIGHNVIHDGVKKLNNASLKAEIVKYERGYLTSQVETHFTVIDPELIQQLKTDGLPTDFTVKSDVEHGVISLSAHSVLEGEQEIPLTLDTQTQLNGNTQFELNLDTWHFTSGGENPVTVSTTPAYLKGHATVLGLGGYTLDVPSVELDFASGEKITLTDVKGEGDGKQQEGFWLGDQTIQVGNLMLTENDDTAKFELKQASYHFNSSEDVQQKRLNSVHQLKAQQVVMPDGNVNDFNVDFALGDLDSVSFLKLMNLYRNSPQLTDRDIQQAIPYIETLFSKGFYLSMNQMKMTLGSGEFESQWKLNVPEGTNNVSKNPALIVPALTGHLNTFFSNELVAEYPFIRESIDEAIVMEMITQSDKGYTINAELINGNVVFENGHQVPLMALLLPMMMQKR</sequence>
<reference evidence="1 2" key="1">
    <citation type="submission" date="2013-09" db="EMBL/GenBank/DDBJ databases">
        <title>Whole genome shotgun sequence of Vibrio proteolyticus NBRC 13287.</title>
        <authorList>
            <person name="Isaki S."/>
            <person name="Hosoyama A."/>
            <person name="Numata M."/>
            <person name="Hashimoto M."/>
            <person name="Hosoyama Y."/>
            <person name="Tsuchikane K."/>
            <person name="Noguchi M."/>
            <person name="Hirakata S."/>
            <person name="Ichikawa N."/>
            <person name="Ohji S."/>
            <person name="Yamazoe A."/>
            <person name="Fujita N."/>
        </authorList>
    </citation>
    <scope>NUCLEOTIDE SEQUENCE [LARGE SCALE GENOMIC DNA]</scope>
    <source>
        <strain evidence="1 2">NBRC 13287</strain>
    </source>
</reference>
<gene>
    <name evidence="1" type="ORF">VPR01S_01_04540</name>
</gene>
<evidence type="ECO:0000313" key="1">
    <source>
        <dbReference type="EMBL" id="GAD65680.1"/>
    </source>
</evidence>
<dbReference type="EMBL" id="BATJ01000001">
    <property type="protein sequence ID" value="GAD65680.1"/>
    <property type="molecule type" value="Genomic_DNA"/>
</dbReference>
<evidence type="ECO:0008006" key="3">
    <source>
        <dbReference type="Google" id="ProtNLM"/>
    </source>
</evidence>
<dbReference type="InterPro" id="IPR010352">
    <property type="entry name" value="DUF945"/>
</dbReference>
<proteinExistence type="predicted"/>
<accession>U2ZW59</accession>
<dbReference type="AlphaFoldDB" id="U2ZW59"/>
<name>U2ZW59_VIBPR</name>